<dbReference type="InterPro" id="IPR049452">
    <property type="entry name" value="Anoctamin_TM"/>
</dbReference>
<proteinExistence type="predicted"/>
<dbReference type="PANTHER" id="PTHR12308:SF73">
    <property type="entry name" value="ANOCTAMIN"/>
    <property type="match status" value="1"/>
</dbReference>
<keyword evidence="2 6" id="KW-0812">Transmembrane</keyword>
<evidence type="ECO:0000256" key="4">
    <source>
        <dbReference type="ARBA" id="ARBA00023136"/>
    </source>
</evidence>
<reference evidence="9" key="1">
    <citation type="journal article" date="2006" name="Science">
        <title>Phytophthora genome sequences uncover evolutionary origins and mechanisms of pathogenesis.</title>
        <authorList>
            <person name="Tyler B.M."/>
            <person name="Tripathy S."/>
            <person name="Zhang X."/>
            <person name="Dehal P."/>
            <person name="Jiang R.H."/>
            <person name="Aerts A."/>
            <person name="Arredondo F.D."/>
            <person name="Baxter L."/>
            <person name="Bensasson D."/>
            <person name="Beynon J.L."/>
            <person name="Chapman J."/>
            <person name="Damasceno C.M."/>
            <person name="Dorrance A.E."/>
            <person name="Dou D."/>
            <person name="Dickerman A.W."/>
            <person name="Dubchak I.L."/>
            <person name="Garbelotto M."/>
            <person name="Gijzen M."/>
            <person name="Gordon S.G."/>
            <person name="Govers F."/>
            <person name="Grunwald N.J."/>
            <person name="Huang W."/>
            <person name="Ivors K.L."/>
            <person name="Jones R.W."/>
            <person name="Kamoun S."/>
            <person name="Krampis K."/>
            <person name="Lamour K.H."/>
            <person name="Lee M.K."/>
            <person name="McDonald W.H."/>
            <person name="Medina M."/>
            <person name="Meijer H.J."/>
            <person name="Nordberg E.K."/>
            <person name="Maclean D.J."/>
            <person name="Ospina-Giraldo M.D."/>
            <person name="Morris P.F."/>
            <person name="Phuntumart V."/>
            <person name="Putnam N.H."/>
            <person name="Rash S."/>
            <person name="Rose J.K."/>
            <person name="Sakihama Y."/>
            <person name="Salamov A.A."/>
            <person name="Savidor A."/>
            <person name="Scheuring C.F."/>
            <person name="Smith B.M."/>
            <person name="Sobral B.W."/>
            <person name="Terry A."/>
            <person name="Torto-Alalibo T.A."/>
            <person name="Win J."/>
            <person name="Xu Z."/>
            <person name="Zhang H."/>
            <person name="Grigoriev I.V."/>
            <person name="Rokhsar D.S."/>
            <person name="Boore J.L."/>
        </authorList>
    </citation>
    <scope>NUCLEOTIDE SEQUENCE [LARGE SCALE GENOMIC DNA]</scope>
    <source>
        <strain evidence="9">Pr102</strain>
    </source>
</reference>
<feature type="domain" description="Anoctamin transmembrane" evidence="7">
    <location>
        <begin position="2"/>
        <end position="250"/>
    </location>
</feature>
<organism evidence="8 9">
    <name type="scientific">Phytophthora ramorum</name>
    <name type="common">Sudden oak death agent</name>
    <dbReference type="NCBI Taxonomy" id="164328"/>
    <lineage>
        <taxon>Eukaryota</taxon>
        <taxon>Sar</taxon>
        <taxon>Stramenopiles</taxon>
        <taxon>Oomycota</taxon>
        <taxon>Peronosporomycetes</taxon>
        <taxon>Peronosporales</taxon>
        <taxon>Peronosporaceae</taxon>
        <taxon>Phytophthora</taxon>
    </lineage>
</organism>
<keyword evidence="4 6" id="KW-0472">Membrane</keyword>
<dbReference type="InterPro" id="IPR007632">
    <property type="entry name" value="Anoctamin"/>
</dbReference>
<feature type="region of interest" description="Disordered" evidence="5">
    <location>
        <begin position="270"/>
        <end position="290"/>
    </location>
</feature>
<dbReference type="PANTHER" id="PTHR12308">
    <property type="entry name" value="ANOCTAMIN"/>
    <property type="match status" value="1"/>
</dbReference>
<evidence type="ECO:0000256" key="5">
    <source>
        <dbReference type="SAM" id="MobiDB-lite"/>
    </source>
</evidence>
<dbReference type="VEuPathDB" id="FungiDB:KRP23_3439"/>
<evidence type="ECO:0000256" key="2">
    <source>
        <dbReference type="ARBA" id="ARBA00022692"/>
    </source>
</evidence>
<sequence length="290" mass="32796">MVRVAIQLASFMVTGQLWKNVMETLYPFVRRRLDARAKKRATNQQFNESTVFNGIGAATAGPRGPNLHRNNTATTTRLAAEAMMSSNAVIHEQCVRLEQASDRAWEEAGLKRYDTFEDYTEMLVQFGYVSFFSLAFPLAPLLALLNNLLELRTDAFKLCHTRQRPLAHKASGIGVWLHVLQIMSVLAVLTNCFHLAYSTSLLERAFPSVTGTQKVWIVFGIEHSLLLVKVWLACVVPSVPRDVAERLRREREHAKHDSARAMAARMLVESETTESSDMSSMRHRQRVVSH</sequence>
<dbReference type="AlphaFoldDB" id="H3GJM8"/>
<evidence type="ECO:0000256" key="6">
    <source>
        <dbReference type="SAM" id="Phobius"/>
    </source>
</evidence>
<dbReference type="eggNOG" id="KOG2513">
    <property type="taxonomic scope" value="Eukaryota"/>
</dbReference>
<dbReference type="InParanoid" id="H3GJM8"/>
<dbReference type="Pfam" id="PF04547">
    <property type="entry name" value="Anoctamin"/>
    <property type="match status" value="1"/>
</dbReference>
<evidence type="ECO:0000259" key="7">
    <source>
        <dbReference type="Pfam" id="PF04547"/>
    </source>
</evidence>
<evidence type="ECO:0000256" key="1">
    <source>
        <dbReference type="ARBA" id="ARBA00004141"/>
    </source>
</evidence>
<evidence type="ECO:0000313" key="8">
    <source>
        <dbReference type="EnsemblProtists" id="Phyra76378"/>
    </source>
</evidence>
<evidence type="ECO:0000256" key="3">
    <source>
        <dbReference type="ARBA" id="ARBA00022989"/>
    </source>
</evidence>
<comment type="subcellular location">
    <subcellularLocation>
        <location evidence="1">Membrane</location>
        <topology evidence="1">Multi-pass membrane protein</topology>
    </subcellularLocation>
</comment>
<keyword evidence="9" id="KW-1185">Reference proteome</keyword>
<dbReference type="EnsemblProtists" id="Phyra76378">
    <property type="protein sequence ID" value="Phyra76378"/>
    <property type="gene ID" value="Phyra76378"/>
</dbReference>
<dbReference type="HOGENOM" id="CLU_961293_0_0_1"/>
<keyword evidence="3 6" id="KW-1133">Transmembrane helix</keyword>
<protein>
    <recommendedName>
        <fullName evidence="7">Anoctamin transmembrane domain-containing protein</fullName>
    </recommendedName>
</protein>
<feature type="transmembrane region" description="Helical" evidence="6">
    <location>
        <begin position="126"/>
        <end position="149"/>
    </location>
</feature>
<name>H3GJM8_PHYRM</name>
<dbReference type="GO" id="GO:0016020">
    <property type="term" value="C:membrane"/>
    <property type="evidence" value="ECO:0007669"/>
    <property type="project" value="UniProtKB-SubCell"/>
</dbReference>
<reference evidence="8" key="2">
    <citation type="submission" date="2015-06" db="UniProtKB">
        <authorList>
            <consortium name="EnsemblProtists"/>
        </authorList>
    </citation>
    <scope>IDENTIFICATION</scope>
    <source>
        <strain evidence="8">Pr102</strain>
    </source>
</reference>
<dbReference type="EMBL" id="DS566015">
    <property type="status" value="NOT_ANNOTATED_CDS"/>
    <property type="molecule type" value="Genomic_DNA"/>
</dbReference>
<dbReference type="OMA" id="KAEYSSN"/>
<accession>H3GJM8</accession>
<dbReference type="VEuPathDB" id="FungiDB:KRP22_3323"/>
<dbReference type="Proteomes" id="UP000005238">
    <property type="component" value="Unassembled WGS sequence"/>
</dbReference>
<feature type="compositionally biased region" description="Low complexity" evidence="5">
    <location>
        <begin position="270"/>
        <end position="279"/>
    </location>
</feature>
<feature type="transmembrane region" description="Helical" evidence="6">
    <location>
        <begin position="170"/>
        <end position="196"/>
    </location>
</feature>
<feature type="compositionally biased region" description="Basic residues" evidence="5">
    <location>
        <begin position="281"/>
        <end position="290"/>
    </location>
</feature>
<evidence type="ECO:0000313" key="9">
    <source>
        <dbReference type="Proteomes" id="UP000005238"/>
    </source>
</evidence>